<dbReference type="InterPro" id="IPR050445">
    <property type="entry name" value="Bact_polysacc_biosynth/exp"/>
</dbReference>
<protein>
    <submittedName>
        <fullName evidence="4">CpsD/CapB family tyrosine-protein kinase</fullName>
    </submittedName>
</protein>
<evidence type="ECO:0000313" key="5">
    <source>
        <dbReference type="Proteomes" id="UP001162880"/>
    </source>
</evidence>
<evidence type="ECO:0000313" key="4">
    <source>
        <dbReference type="EMBL" id="MCJ2180051.1"/>
    </source>
</evidence>
<keyword evidence="1" id="KW-0547">Nucleotide-binding</keyword>
<dbReference type="PANTHER" id="PTHR32309:SF13">
    <property type="entry name" value="FERRIC ENTEROBACTIN TRANSPORT PROTEIN FEPE"/>
    <property type="match status" value="1"/>
</dbReference>
<dbReference type="GO" id="GO:0016301">
    <property type="term" value="F:kinase activity"/>
    <property type="evidence" value="ECO:0007669"/>
    <property type="project" value="UniProtKB-KW"/>
</dbReference>
<gene>
    <name evidence="4" type="ORF">MTR64_15885</name>
</gene>
<sequence>MTEMQGGPEEPMNENLTDTVEPAAAVEAAGAATDEHIVVPEAPQEAASEIQADGEEPISFGFSQRVVVLSDSASAEAEAIAALRTHLLAHHIRAGRRGLAVCAPSSSSGATFVAVNLAVSLARAGIRTLLIDANLRKPAVHRFIVPSEEMPSLKDCLSDNSVAFGNVIQEEVIPSLSIIYSGGQSTNAQELLAAPPFKSLVDLCMRDFEVTIVDTPASNNNSDARRIASIVRHCLIVARKDVTYVSDVKTLIDEMKSDKVNVIGTVLNEF</sequence>
<dbReference type="PANTHER" id="PTHR32309">
    <property type="entry name" value="TYROSINE-PROTEIN KINASE"/>
    <property type="match status" value="1"/>
</dbReference>
<evidence type="ECO:0000259" key="3">
    <source>
        <dbReference type="Pfam" id="PF01656"/>
    </source>
</evidence>
<feature type="domain" description="CobQ/CobB/MinD/ParA nucleotide binding" evidence="3">
    <location>
        <begin position="99"/>
        <end position="269"/>
    </location>
</feature>
<keyword evidence="4" id="KW-0808">Transferase</keyword>
<evidence type="ECO:0000256" key="1">
    <source>
        <dbReference type="ARBA" id="ARBA00022741"/>
    </source>
</evidence>
<dbReference type="RefSeq" id="WP_243995401.1">
    <property type="nucleotide sequence ID" value="NZ_JALHLE010000027.1"/>
</dbReference>
<dbReference type="InterPro" id="IPR002586">
    <property type="entry name" value="CobQ/CobB/MinD/ParA_Nub-bd_dom"/>
</dbReference>
<keyword evidence="5" id="KW-1185">Reference proteome</keyword>
<dbReference type="EMBL" id="JALHLE010000027">
    <property type="protein sequence ID" value="MCJ2180051.1"/>
    <property type="molecule type" value="Genomic_DNA"/>
</dbReference>
<dbReference type="Gene3D" id="3.40.50.300">
    <property type="entry name" value="P-loop containing nucleotide triphosphate hydrolases"/>
    <property type="match status" value="1"/>
</dbReference>
<organism evidence="4 5">
    <name type="scientific">Novosphingobium album</name>
    <name type="common">ex Hu et al. 2023</name>
    <dbReference type="NCBI Taxonomy" id="2930093"/>
    <lineage>
        <taxon>Bacteria</taxon>
        <taxon>Pseudomonadati</taxon>
        <taxon>Pseudomonadota</taxon>
        <taxon>Alphaproteobacteria</taxon>
        <taxon>Sphingomonadales</taxon>
        <taxon>Sphingomonadaceae</taxon>
        <taxon>Novosphingobium</taxon>
    </lineage>
</organism>
<name>A0ABT0B4Q0_9SPHN</name>
<dbReference type="CDD" id="cd05387">
    <property type="entry name" value="BY-kinase"/>
    <property type="match status" value="1"/>
</dbReference>
<evidence type="ECO:0000256" key="2">
    <source>
        <dbReference type="ARBA" id="ARBA00022840"/>
    </source>
</evidence>
<accession>A0ABT0B4Q0</accession>
<keyword evidence="4" id="KW-0418">Kinase</keyword>
<comment type="caution">
    <text evidence="4">The sequence shown here is derived from an EMBL/GenBank/DDBJ whole genome shotgun (WGS) entry which is preliminary data.</text>
</comment>
<reference evidence="4" key="1">
    <citation type="submission" date="2022-03" db="EMBL/GenBank/DDBJ databases">
        <title>Identification of a novel bacterium isolated from mangrove sediments.</title>
        <authorList>
            <person name="Pan X."/>
        </authorList>
    </citation>
    <scope>NUCLEOTIDE SEQUENCE</scope>
    <source>
        <strain evidence="4">B2580</strain>
    </source>
</reference>
<dbReference type="SUPFAM" id="SSF52540">
    <property type="entry name" value="P-loop containing nucleoside triphosphate hydrolases"/>
    <property type="match status" value="1"/>
</dbReference>
<dbReference type="Pfam" id="PF01656">
    <property type="entry name" value="CbiA"/>
    <property type="match status" value="1"/>
</dbReference>
<keyword evidence="2" id="KW-0067">ATP-binding</keyword>
<dbReference type="Proteomes" id="UP001162880">
    <property type="component" value="Unassembled WGS sequence"/>
</dbReference>
<proteinExistence type="predicted"/>
<dbReference type="InterPro" id="IPR005702">
    <property type="entry name" value="Wzc-like_C"/>
</dbReference>
<dbReference type="InterPro" id="IPR027417">
    <property type="entry name" value="P-loop_NTPase"/>
</dbReference>